<comment type="pathway">
    <text evidence="6">Quinol/quinone metabolism; menaquinone biosynthesis.</text>
</comment>
<keyword evidence="4 6" id="KW-0786">Thiamine pyrophosphate</keyword>
<dbReference type="EC" id="2.2.1.9" evidence="6"/>
<evidence type="ECO:0000256" key="5">
    <source>
        <dbReference type="ARBA" id="ARBA00023211"/>
    </source>
</evidence>
<feature type="domain" description="Thiamine pyrophosphate enzyme N-terminal TPP-binding" evidence="8">
    <location>
        <begin position="7"/>
        <end position="121"/>
    </location>
</feature>
<dbReference type="RefSeq" id="WP_184399562.1">
    <property type="nucleotide sequence ID" value="NZ_BAAAJD010000192.1"/>
</dbReference>
<dbReference type="InterPro" id="IPR004433">
    <property type="entry name" value="MenaQ_synth_MenD"/>
</dbReference>
<comment type="similarity">
    <text evidence="6">Belongs to the TPP enzyme family. MenD subfamily.</text>
</comment>
<dbReference type="GO" id="GO:0070204">
    <property type="term" value="F:2-succinyl-5-enolpyruvyl-6-hydroxy-3-cyclohexene-1-carboxylic-acid synthase activity"/>
    <property type="evidence" value="ECO:0007669"/>
    <property type="project" value="UniProtKB-UniRule"/>
</dbReference>
<dbReference type="GO" id="GO:0000287">
    <property type="term" value="F:magnesium ion binding"/>
    <property type="evidence" value="ECO:0007669"/>
    <property type="project" value="UniProtKB-UniRule"/>
</dbReference>
<dbReference type="Gene3D" id="3.40.50.970">
    <property type="match status" value="2"/>
</dbReference>
<dbReference type="AlphaFoldDB" id="A0A7W8QU11"/>
<dbReference type="EMBL" id="JACHDB010000002">
    <property type="protein sequence ID" value="MBB5436214.1"/>
    <property type="molecule type" value="Genomic_DNA"/>
</dbReference>
<keyword evidence="2 6" id="KW-0479">Metal-binding</keyword>
<dbReference type="PIRSF" id="PIRSF004983">
    <property type="entry name" value="MenD"/>
    <property type="match status" value="1"/>
</dbReference>
<evidence type="ECO:0000313" key="10">
    <source>
        <dbReference type="Proteomes" id="UP000572635"/>
    </source>
</evidence>
<keyword evidence="1 6" id="KW-0808">Transferase</keyword>
<comment type="cofactor">
    <cofactor evidence="6">
        <name>Mg(2+)</name>
        <dbReference type="ChEBI" id="CHEBI:18420"/>
    </cofactor>
    <cofactor evidence="6">
        <name>Mn(2+)</name>
        <dbReference type="ChEBI" id="CHEBI:29035"/>
    </cofactor>
</comment>
<sequence length="565" mass="59303">MNPATALARVFADELSRLGVREAVVAPGSRSTPLALALHDDPRIRLHVRIDERSAAYCALGLGKASGRPAVVVCTSGTAAVNLHPAVVEAAEAAVPLLLLTADRPPELRGTGAPQAIDQIKLYGSAVRFFAEVGVPEPVPGMVGYWRSLLSRAWAKSLWDRPGPVHLNVALREPLLPDGDPAWVEPLDGRAAGWTRYHPPAPDPAGPLLPPARRGLLLCGDTGRDARPYVAAATAAGWPVLAEPTSNARFGPNAIAAYRHLLQVPAFTGRHRPDAVVVLGRPGLSRGVLRFLREAPRTAVVSATPDWDDPTRTASAVHAGPPPDRGTAEADPAWLDAWLRADRAARTALDELIEEHTGLSEPLIAREVAGRVPDGGLLFAGASMPIRDLDGHMAPRSGIRVLANRGTNGIDGTVSTAVGAALAHQRSGGGPAYALLGDLSLLYDQNGLVIGPEEPRPDLALVVVDNAGGGIFSTLEQAGDEPARFERLFGTPHGVAPERVAAMAGVPCRSAGTRDELLDALGGTGLRLVAVRTRRDRQARLRALAHERVGAALARTPGITPALSS</sequence>
<keyword evidence="5 6" id="KW-0464">Manganese</keyword>
<dbReference type="NCBIfam" id="TIGR00173">
    <property type="entry name" value="menD"/>
    <property type="match status" value="1"/>
</dbReference>
<evidence type="ECO:0000256" key="4">
    <source>
        <dbReference type="ARBA" id="ARBA00023052"/>
    </source>
</evidence>
<dbReference type="PANTHER" id="PTHR42916">
    <property type="entry name" value="2-SUCCINYL-5-ENOLPYRUVYL-6-HYDROXY-3-CYCLOHEXENE-1-CARBOXYLATE SYNTHASE"/>
    <property type="match status" value="1"/>
</dbReference>
<dbReference type="Pfam" id="PF02776">
    <property type="entry name" value="TPP_enzyme_N"/>
    <property type="match status" value="1"/>
</dbReference>
<dbReference type="SUPFAM" id="SSF52518">
    <property type="entry name" value="Thiamin diphosphate-binding fold (THDP-binding)"/>
    <property type="match status" value="2"/>
</dbReference>
<reference evidence="9 10" key="1">
    <citation type="submission" date="2020-08" db="EMBL/GenBank/DDBJ databases">
        <title>Sequencing the genomes of 1000 actinobacteria strains.</title>
        <authorList>
            <person name="Klenk H.-P."/>
        </authorList>
    </citation>
    <scope>NUCLEOTIDE SEQUENCE [LARGE SCALE GENOMIC DNA]</scope>
    <source>
        <strain evidence="9 10">DSM 44551</strain>
    </source>
</reference>
<keyword evidence="6" id="KW-0474">Menaquinone biosynthesis</keyword>
<dbReference type="Gene3D" id="3.40.50.1220">
    <property type="entry name" value="TPP-binding domain"/>
    <property type="match status" value="1"/>
</dbReference>
<protein>
    <recommendedName>
        <fullName evidence="6">2-succinyl-5-enolpyruvyl-6-hydroxy-3-cyclohexene-1-carboxylate synthase</fullName>
        <shortName evidence="6">SEPHCHC synthase</shortName>
        <ecNumber evidence="6">2.2.1.9</ecNumber>
    </recommendedName>
    <alternativeName>
        <fullName evidence="6">Menaquinone biosynthesis protein MenD</fullName>
    </alternativeName>
</protein>
<dbReference type="GO" id="GO:0030976">
    <property type="term" value="F:thiamine pyrophosphate binding"/>
    <property type="evidence" value="ECO:0007669"/>
    <property type="project" value="UniProtKB-UniRule"/>
</dbReference>
<evidence type="ECO:0000313" key="9">
    <source>
        <dbReference type="EMBL" id="MBB5436214.1"/>
    </source>
</evidence>
<dbReference type="CDD" id="cd07037">
    <property type="entry name" value="TPP_PYR_MenD"/>
    <property type="match status" value="1"/>
</dbReference>
<feature type="region of interest" description="Disordered" evidence="7">
    <location>
        <begin position="303"/>
        <end position="328"/>
    </location>
</feature>
<dbReference type="PANTHER" id="PTHR42916:SF1">
    <property type="entry name" value="PROTEIN PHYLLO, CHLOROPLASTIC"/>
    <property type="match status" value="1"/>
</dbReference>
<dbReference type="GO" id="GO:0009234">
    <property type="term" value="P:menaquinone biosynthetic process"/>
    <property type="evidence" value="ECO:0007669"/>
    <property type="project" value="UniProtKB-UniRule"/>
</dbReference>
<comment type="catalytic activity">
    <reaction evidence="6">
        <text>isochorismate + 2-oxoglutarate + H(+) = 5-enolpyruvoyl-6-hydroxy-2-succinyl-cyclohex-3-ene-1-carboxylate + CO2</text>
        <dbReference type="Rhea" id="RHEA:25593"/>
        <dbReference type="ChEBI" id="CHEBI:15378"/>
        <dbReference type="ChEBI" id="CHEBI:16526"/>
        <dbReference type="ChEBI" id="CHEBI:16810"/>
        <dbReference type="ChEBI" id="CHEBI:29780"/>
        <dbReference type="ChEBI" id="CHEBI:58818"/>
        <dbReference type="EC" id="2.2.1.9"/>
    </reaction>
</comment>
<dbReference type="CDD" id="cd02009">
    <property type="entry name" value="TPP_SHCHC_synthase"/>
    <property type="match status" value="1"/>
</dbReference>
<dbReference type="Proteomes" id="UP000572635">
    <property type="component" value="Unassembled WGS sequence"/>
</dbReference>
<comment type="subunit">
    <text evidence="6">Homodimer.</text>
</comment>
<gene>
    <name evidence="6" type="primary">menD</name>
    <name evidence="9" type="ORF">HDA36_006362</name>
</gene>
<dbReference type="InterPro" id="IPR012001">
    <property type="entry name" value="Thiamin_PyroP_enz_TPP-bd_dom"/>
</dbReference>
<dbReference type="UniPathway" id="UPA00079"/>
<dbReference type="GO" id="GO:0030145">
    <property type="term" value="F:manganese ion binding"/>
    <property type="evidence" value="ECO:0007669"/>
    <property type="project" value="UniProtKB-UniRule"/>
</dbReference>
<dbReference type="HAMAP" id="MF_01659">
    <property type="entry name" value="MenD"/>
    <property type="match status" value="1"/>
</dbReference>
<comment type="function">
    <text evidence="6">Catalyzes the thiamine diphosphate-dependent decarboxylation of 2-oxoglutarate and the subsequent addition of the resulting succinic semialdehyde-thiamine pyrophosphate anion to isochorismate to yield 2-succinyl-5-enolpyruvyl-6-hydroxy-3-cyclohexene-1-carboxylate (SEPHCHC).</text>
</comment>
<organism evidence="9 10">
    <name type="scientific">Nocardiopsis composta</name>
    <dbReference type="NCBI Taxonomy" id="157465"/>
    <lineage>
        <taxon>Bacteria</taxon>
        <taxon>Bacillati</taxon>
        <taxon>Actinomycetota</taxon>
        <taxon>Actinomycetes</taxon>
        <taxon>Streptosporangiales</taxon>
        <taxon>Nocardiopsidaceae</taxon>
        <taxon>Nocardiopsis</taxon>
    </lineage>
</organism>
<evidence type="ECO:0000256" key="2">
    <source>
        <dbReference type="ARBA" id="ARBA00022723"/>
    </source>
</evidence>
<evidence type="ECO:0000256" key="7">
    <source>
        <dbReference type="SAM" id="MobiDB-lite"/>
    </source>
</evidence>
<comment type="cofactor">
    <cofactor evidence="6">
        <name>thiamine diphosphate</name>
        <dbReference type="ChEBI" id="CHEBI:58937"/>
    </cofactor>
    <text evidence="6">Binds 1 thiamine pyrophosphate per subunit.</text>
</comment>
<dbReference type="UniPathway" id="UPA01057">
    <property type="reaction ID" value="UER00164"/>
</dbReference>
<keyword evidence="10" id="KW-1185">Reference proteome</keyword>
<dbReference type="InterPro" id="IPR029061">
    <property type="entry name" value="THDP-binding"/>
</dbReference>
<evidence type="ECO:0000256" key="3">
    <source>
        <dbReference type="ARBA" id="ARBA00022842"/>
    </source>
</evidence>
<evidence type="ECO:0000256" key="6">
    <source>
        <dbReference type="HAMAP-Rule" id="MF_01659"/>
    </source>
</evidence>
<proteinExistence type="inferred from homology"/>
<accession>A0A7W8QU11</accession>
<evidence type="ECO:0000259" key="8">
    <source>
        <dbReference type="Pfam" id="PF02776"/>
    </source>
</evidence>
<evidence type="ECO:0000256" key="1">
    <source>
        <dbReference type="ARBA" id="ARBA00022679"/>
    </source>
</evidence>
<comment type="pathway">
    <text evidence="6">Quinol/quinone metabolism; 1,4-dihydroxy-2-naphthoate biosynthesis; 1,4-dihydroxy-2-naphthoate from chorismate: step 2/7.</text>
</comment>
<comment type="caution">
    <text evidence="9">The sequence shown here is derived from an EMBL/GenBank/DDBJ whole genome shotgun (WGS) entry which is preliminary data.</text>
</comment>
<name>A0A7W8QU11_9ACTN</name>
<keyword evidence="3 6" id="KW-0460">Magnesium</keyword>